<name>A0AAJ0F1Y8_9PEZI</name>
<keyword evidence="2" id="KW-0732">Signal</keyword>
<dbReference type="EMBL" id="MU839846">
    <property type="protein sequence ID" value="KAK1750507.1"/>
    <property type="molecule type" value="Genomic_DNA"/>
</dbReference>
<accession>A0AAJ0F1Y8</accession>
<keyword evidence="4" id="KW-1185">Reference proteome</keyword>
<gene>
    <name evidence="3" type="ORF">QBC47DRAFT_118296</name>
</gene>
<organism evidence="3 4">
    <name type="scientific">Echria macrotheca</name>
    <dbReference type="NCBI Taxonomy" id="438768"/>
    <lineage>
        <taxon>Eukaryota</taxon>
        <taxon>Fungi</taxon>
        <taxon>Dikarya</taxon>
        <taxon>Ascomycota</taxon>
        <taxon>Pezizomycotina</taxon>
        <taxon>Sordariomycetes</taxon>
        <taxon>Sordariomycetidae</taxon>
        <taxon>Sordariales</taxon>
        <taxon>Schizotheciaceae</taxon>
        <taxon>Echria</taxon>
    </lineage>
</organism>
<reference evidence="3" key="1">
    <citation type="submission" date="2023-06" db="EMBL/GenBank/DDBJ databases">
        <title>Genome-scale phylogeny and comparative genomics of the fungal order Sordariales.</title>
        <authorList>
            <consortium name="Lawrence Berkeley National Laboratory"/>
            <person name="Hensen N."/>
            <person name="Bonometti L."/>
            <person name="Westerberg I."/>
            <person name="Brannstrom I.O."/>
            <person name="Guillou S."/>
            <person name="Cros-Aarteil S."/>
            <person name="Calhoun S."/>
            <person name="Haridas S."/>
            <person name="Kuo A."/>
            <person name="Mondo S."/>
            <person name="Pangilinan J."/>
            <person name="Riley R."/>
            <person name="Labutti K."/>
            <person name="Andreopoulos B."/>
            <person name="Lipzen A."/>
            <person name="Chen C."/>
            <person name="Yanf M."/>
            <person name="Daum C."/>
            <person name="Ng V."/>
            <person name="Clum A."/>
            <person name="Steindorff A."/>
            <person name="Ohm R."/>
            <person name="Martin F."/>
            <person name="Silar P."/>
            <person name="Natvig D."/>
            <person name="Lalanne C."/>
            <person name="Gautier V."/>
            <person name="Ament-Velasquez S.L."/>
            <person name="Kruys A."/>
            <person name="Hutchinson M.I."/>
            <person name="Powell A.J."/>
            <person name="Barry K."/>
            <person name="Miller A.N."/>
            <person name="Grigoriev I.V."/>
            <person name="Debuchy R."/>
            <person name="Gladieux P."/>
            <person name="Thoren M.H."/>
            <person name="Johannesson H."/>
        </authorList>
    </citation>
    <scope>NUCLEOTIDE SEQUENCE</scope>
    <source>
        <strain evidence="3">PSN4</strain>
    </source>
</reference>
<evidence type="ECO:0000256" key="2">
    <source>
        <dbReference type="SAM" id="SignalP"/>
    </source>
</evidence>
<evidence type="ECO:0008006" key="5">
    <source>
        <dbReference type="Google" id="ProtNLM"/>
    </source>
</evidence>
<feature type="region of interest" description="Disordered" evidence="1">
    <location>
        <begin position="158"/>
        <end position="177"/>
    </location>
</feature>
<evidence type="ECO:0000256" key="1">
    <source>
        <dbReference type="SAM" id="MobiDB-lite"/>
    </source>
</evidence>
<proteinExistence type="predicted"/>
<feature type="chain" id="PRO_5042592904" description="Cyanovirin-N domain-containing protein" evidence="2">
    <location>
        <begin position="24"/>
        <end position="177"/>
    </location>
</feature>
<comment type="caution">
    <text evidence="3">The sequence shown here is derived from an EMBL/GenBank/DDBJ whole genome shotgun (WGS) entry which is preliminary data.</text>
</comment>
<dbReference type="Proteomes" id="UP001239445">
    <property type="component" value="Unassembled WGS sequence"/>
</dbReference>
<sequence length="177" mass="18775">MAFTANLSLLVAAFLAAVAPVLSSPTVNEVDNRISVRSTADLGLPDPQPGKINCGIYNTADRPNAIQINFDLAENVNTCTTPPKTCRRHACWNTSGVFICNDSDLNVTLECGTVARFAGIIIDDCCRGKGAGLSGQVFSDQGWNAVVSYANCNHDRDADRPGMGPADNPWGPNGSCW</sequence>
<dbReference type="AlphaFoldDB" id="A0AAJ0F1Y8"/>
<protein>
    <recommendedName>
        <fullName evidence="5">Cyanovirin-N domain-containing protein</fullName>
    </recommendedName>
</protein>
<evidence type="ECO:0000313" key="4">
    <source>
        <dbReference type="Proteomes" id="UP001239445"/>
    </source>
</evidence>
<feature type="signal peptide" evidence="2">
    <location>
        <begin position="1"/>
        <end position="23"/>
    </location>
</feature>
<evidence type="ECO:0000313" key="3">
    <source>
        <dbReference type="EMBL" id="KAK1750507.1"/>
    </source>
</evidence>